<dbReference type="GO" id="GO:0008270">
    <property type="term" value="F:zinc ion binding"/>
    <property type="evidence" value="ECO:0007669"/>
    <property type="project" value="UniProtKB-KW"/>
</dbReference>
<keyword evidence="1" id="KW-0862">Zinc</keyword>
<dbReference type="AlphaFoldDB" id="A0A3P7D7T3"/>
<name>A0A3P7D7T3_SCHSO</name>
<dbReference type="OrthoDB" id="10638669at2759"/>
<evidence type="ECO:0000313" key="4">
    <source>
        <dbReference type="EMBL" id="VDM05393.1"/>
    </source>
</evidence>
<sequence length="432" mass="45969">MVAGFFPAATPRSTVTTDGLKQVRVSDAVCASTPGMSDSRTSHLPPLKNSYGGGDSNPTGAAIYEAKLVAAAKSKRATRKSQAPRINTVNAQALRTCPRCQRTFRARIGLVVHLRTQCNKNPIQSTSVKPTPDPTTVTPTTPTTNNNFIDALPPMIADTILPLLPAPITATNTTCPTPTTSVATSNYLLPPTPPPNLLPVNVTSEADALAVVREPTLPTQPPGLAPPFLRSEANTQDFFQAAWDRHVSHLREATRASILASLVYPPSTGDGASASIAATGPTRRSSSRASVVLSPVRQSCIDGVSFDSNSESVVTPPKNTSGNAKDIDYADSVSQGVITLAMDDQTQKRQPRVGMVTNPRSFSRFSLPSKYILFGRQRSELGLSDGILPQELKQLNESSTKESMNSVVNNTDPLAVPQALKEPVDSLQEPPK</sequence>
<proteinExistence type="predicted"/>
<feature type="compositionally biased region" description="Low complexity" evidence="2">
    <location>
        <begin position="134"/>
        <end position="144"/>
    </location>
</feature>
<dbReference type="Proteomes" id="UP000275846">
    <property type="component" value="Unassembled WGS sequence"/>
</dbReference>
<keyword evidence="1" id="KW-0479">Metal-binding</keyword>
<feature type="region of interest" description="Disordered" evidence="2">
    <location>
        <begin position="123"/>
        <end position="146"/>
    </location>
</feature>
<dbReference type="PROSITE" id="PS50157">
    <property type="entry name" value="ZINC_FINGER_C2H2_2"/>
    <property type="match status" value="1"/>
</dbReference>
<protein>
    <recommendedName>
        <fullName evidence="3">C2H2-type domain-containing protein</fullName>
    </recommendedName>
</protein>
<feature type="region of interest" description="Disordered" evidence="2">
    <location>
        <begin position="31"/>
        <end position="54"/>
    </location>
</feature>
<feature type="region of interest" description="Disordered" evidence="2">
    <location>
        <begin position="307"/>
        <end position="327"/>
    </location>
</feature>
<feature type="domain" description="C2H2-type" evidence="3">
    <location>
        <begin position="95"/>
        <end position="122"/>
    </location>
</feature>
<organism evidence="4 5">
    <name type="scientific">Schistocephalus solidus</name>
    <name type="common">Tapeworm</name>
    <dbReference type="NCBI Taxonomy" id="70667"/>
    <lineage>
        <taxon>Eukaryota</taxon>
        <taxon>Metazoa</taxon>
        <taxon>Spiralia</taxon>
        <taxon>Lophotrochozoa</taxon>
        <taxon>Platyhelminthes</taxon>
        <taxon>Cestoda</taxon>
        <taxon>Eucestoda</taxon>
        <taxon>Diphyllobothriidea</taxon>
        <taxon>Diphyllobothriidae</taxon>
        <taxon>Schistocephalus</taxon>
    </lineage>
</organism>
<gene>
    <name evidence="4" type="ORF">SSLN_LOCUS19007</name>
</gene>
<evidence type="ECO:0000256" key="2">
    <source>
        <dbReference type="SAM" id="MobiDB-lite"/>
    </source>
</evidence>
<keyword evidence="5" id="KW-1185">Reference proteome</keyword>
<dbReference type="EMBL" id="UYSU01045959">
    <property type="protein sequence ID" value="VDM05393.1"/>
    <property type="molecule type" value="Genomic_DNA"/>
</dbReference>
<feature type="region of interest" description="Disordered" evidence="2">
    <location>
        <begin position="397"/>
        <end position="432"/>
    </location>
</feature>
<dbReference type="InterPro" id="IPR013087">
    <property type="entry name" value="Znf_C2H2_type"/>
</dbReference>
<feature type="compositionally biased region" description="Polar residues" evidence="2">
    <location>
        <begin position="397"/>
        <end position="412"/>
    </location>
</feature>
<keyword evidence="1" id="KW-0863">Zinc-finger</keyword>
<accession>A0A3P7D7T3</accession>
<evidence type="ECO:0000313" key="5">
    <source>
        <dbReference type="Proteomes" id="UP000275846"/>
    </source>
</evidence>
<evidence type="ECO:0000256" key="1">
    <source>
        <dbReference type="PROSITE-ProRule" id="PRU00042"/>
    </source>
</evidence>
<reference evidence="4 5" key="1">
    <citation type="submission" date="2018-11" db="EMBL/GenBank/DDBJ databases">
        <authorList>
            <consortium name="Pathogen Informatics"/>
        </authorList>
    </citation>
    <scope>NUCLEOTIDE SEQUENCE [LARGE SCALE GENOMIC DNA]</scope>
    <source>
        <strain evidence="4 5">NST_G2</strain>
    </source>
</reference>
<feature type="compositionally biased region" description="Polar residues" evidence="2">
    <location>
        <begin position="307"/>
        <end position="323"/>
    </location>
</feature>
<evidence type="ECO:0000259" key="3">
    <source>
        <dbReference type="PROSITE" id="PS50157"/>
    </source>
</evidence>